<feature type="signal peptide" evidence="2">
    <location>
        <begin position="1"/>
        <end position="20"/>
    </location>
</feature>
<dbReference type="Pfam" id="PF09832">
    <property type="entry name" value="DUF2059"/>
    <property type="match status" value="1"/>
</dbReference>
<accession>A0A2A4I8M8</accession>
<keyword evidence="2" id="KW-0732">Signal</keyword>
<evidence type="ECO:0000256" key="1">
    <source>
        <dbReference type="SAM" id="MobiDB-lite"/>
    </source>
</evidence>
<sequence length="256" mass="27300">MMRRAATAVLAALIALPAAAQSSSPAPSPAPSASAAPDAERQALGTQVAARLFPVGTYQRMMTGTMDKLMDSVMGSVGTMPLAQLATMGGLSTEQAADLPPVTLDQIMAIYDPHYRERSQIEMRAMMAAMGELMGRFEPRMRAALAAAYARRFTAPQLREMNAFFATPTGGAFAAESMTIFMDPEMMQEMQGMMPAVMEQLPAILKKARAATANLPPPRKLSDLTPAERAKLAQLLGTSEQKLKDPPAAPAIEGNK</sequence>
<feature type="region of interest" description="Disordered" evidence="1">
    <location>
        <begin position="234"/>
        <end position="256"/>
    </location>
</feature>
<dbReference type="Proteomes" id="UP000218323">
    <property type="component" value="Unassembled WGS sequence"/>
</dbReference>
<dbReference type="AlphaFoldDB" id="A0A2A4I8M8"/>
<feature type="region of interest" description="Disordered" evidence="1">
    <location>
        <begin position="21"/>
        <end position="41"/>
    </location>
</feature>
<organism evidence="4 5">
    <name type="scientific">Sphingomonas adhaesiva</name>
    <dbReference type="NCBI Taxonomy" id="28212"/>
    <lineage>
        <taxon>Bacteria</taxon>
        <taxon>Pseudomonadati</taxon>
        <taxon>Pseudomonadota</taxon>
        <taxon>Alphaproteobacteria</taxon>
        <taxon>Sphingomonadales</taxon>
        <taxon>Sphingomonadaceae</taxon>
        <taxon>Sphingomonas</taxon>
    </lineage>
</organism>
<proteinExistence type="predicted"/>
<protein>
    <submittedName>
        <fullName evidence="4">DUF2059 domain-containing protein</fullName>
    </submittedName>
</protein>
<evidence type="ECO:0000256" key="2">
    <source>
        <dbReference type="SAM" id="SignalP"/>
    </source>
</evidence>
<dbReference type="InterPro" id="IPR018637">
    <property type="entry name" value="DUF2059"/>
</dbReference>
<evidence type="ECO:0000259" key="3">
    <source>
        <dbReference type="Pfam" id="PF09832"/>
    </source>
</evidence>
<dbReference type="EMBL" id="NWVC01000004">
    <property type="protein sequence ID" value="PCG14142.1"/>
    <property type="molecule type" value="Genomic_DNA"/>
</dbReference>
<gene>
    <name evidence="4" type="ORF">COA07_10040</name>
</gene>
<feature type="compositionally biased region" description="Low complexity" evidence="1">
    <location>
        <begin position="21"/>
        <end position="37"/>
    </location>
</feature>
<evidence type="ECO:0000313" key="5">
    <source>
        <dbReference type="Proteomes" id="UP000218323"/>
    </source>
</evidence>
<reference evidence="4 5" key="1">
    <citation type="submission" date="2017-09" db="EMBL/GenBank/DDBJ databases">
        <title>Sphingomonas adhaesiva DSM 7418, whole genome shotgun sequence.</title>
        <authorList>
            <person name="Feng G."/>
            <person name="Zhu H."/>
        </authorList>
    </citation>
    <scope>NUCLEOTIDE SEQUENCE [LARGE SCALE GENOMIC DNA]</scope>
    <source>
        <strain evidence="4 5">DSM 7418</strain>
    </source>
</reference>
<feature type="domain" description="DUF2059" evidence="3">
    <location>
        <begin position="140"/>
        <end position="199"/>
    </location>
</feature>
<name>A0A2A4I8M8_9SPHN</name>
<comment type="caution">
    <text evidence="4">The sequence shown here is derived from an EMBL/GenBank/DDBJ whole genome shotgun (WGS) entry which is preliminary data.</text>
</comment>
<keyword evidence="5" id="KW-1185">Reference proteome</keyword>
<evidence type="ECO:0000313" key="4">
    <source>
        <dbReference type="EMBL" id="PCG14142.1"/>
    </source>
</evidence>
<feature type="chain" id="PRO_5011997447" evidence="2">
    <location>
        <begin position="21"/>
        <end position="256"/>
    </location>
</feature>